<dbReference type="InterPro" id="IPR036942">
    <property type="entry name" value="Beta-barrel_TonB_sf"/>
</dbReference>
<dbReference type="Proteomes" id="UP000526501">
    <property type="component" value="Unassembled WGS sequence"/>
</dbReference>
<evidence type="ECO:0000256" key="8">
    <source>
        <dbReference type="ARBA" id="ARBA00023077"/>
    </source>
</evidence>
<evidence type="ECO:0000256" key="9">
    <source>
        <dbReference type="ARBA" id="ARBA00023136"/>
    </source>
</evidence>
<dbReference type="EMBL" id="JACHVC010000012">
    <property type="protein sequence ID" value="MBC2607286.1"/>
    <property type="molecule type" value="Genomic_DNA"/>
</dbReference>
<evidence type="ECO:0000256" key="3">
    <source>
        <dbReference type="ARBA" id="ARBA00022452"/>
    </source>
</evidence>
<keyword evidence="8" id="KW-0798">TonB box</keyword>
<dbReference type="InterPro" id="IPR012910">
    <property type="entry name" value="Plug_dom"/>
</dbReference>
<dbReference type="AlphaFoldDB" id="A0A7X1B7V8"/>
<evidence type="ECO:0000256" key="11">
    <source>
        <dbReference type="SAM" id="SignalP"/>
    </source>
</evidence>
<evidence type="ECO:0000313" key="13">
    <source>
        <dbReference type="EMBL" id="MBC2607286.1"/>
    </source>
</evidence>
<accession>A0A7X1B7V8</accession>
<dbReference type="InterPro" id="IPR039426">
    <property type="entry name" value="TonB-dep_rcpt-like"/>
</dbReference>
<feature type="chain" id="PRO_5030635586" evidence="11">
    <location>
        <begin position="36"/>
        <end position="1280"/>
    </location>
</feature>
<dbReference type="GO" id="GO:0009279">
    <property type="term" value="C:cell outer membrane"/>
    <property type="evidence" value="ECO:0007669"/>
    <property type="project" value="UniProtKB-SubCell"/>
</dbReference>
<keyword evidence="4" id="KW-0410">Iron transport</keyword>
<keyword evidence="13" id="KW-0675">Receptor</keyword>
<keyword evidence="2" id="KW-0813">Transport</keyword>
<gene>
    <name evidence="13" type="ORF">H5P27_14640</name>
</gene>
<evidence type="ECO:0000256" key="10">
    <source>
        <dbReference type="ARBA" id="ARBA00023237"/>
    </source>
</evidence>
<evidence type="ECO:0000256" key="5">
    <source>
        <dbReference type="ARBA" id="ARBA00022692"/>
    </source>
</evidence>
<comment type="caution">
    <text evidence="13">The sequence shown here is derived from an EMBL/GenBank/DDBJ whole genome shotgun (WGS) entry which is preliminary data.</text>
</comment>
<dbReference type="Pfam" id="PF07715">
    <property type="entry name" value="Plug"/>
    <property type="match status" value="1"/>
</dbReference>
<evidence type="ECO:0000256" key="7">
    <source>
        <dbReference type="ARBA" id="ARBA00023065"/>
    </source>
</evidence>
<protein>
    <submittedName>
        <fullName evidence="13">TonB-dependent receptor</fullName>
    </submittedName>
</protein>
<organism evidence="13 14">
    <name type="scientific">Pelagicoccus albus</name>
    <dbReference type="NCBI Taxonomy" id="415222"/>
    <lineage>
        <taxon>Bacteria</taxon>
        <taxon>Pseudomonadati</taxon>
        <taxon>Verrucomicrobiota</taxon>
        <taxon>Opitutia</taxon>
        <taxon>Puniceicoccales</taxon>
        <taxon>Pelagicoccaceae</taxon>
        <taxon>Pelagicoccus</taxon>
    </lineage>
</organism>
<keyword evidence="5" id="KW-0812">Transmembrane</keyword>
<keyword evidence="11" id="KW-0732">Signal</keyword>
<dbReference type="PANTHER" id="PTHR32552">
    <property type="entry name" value="FERRICHROME IRON RECEPTOR-RELATED"/>
    <property type="match status" value="1"/>
</dbReference>
<evidence type="ECO:0000256" key="1">
    <source>
        <dbReference type="ARBA" id="ARBA00004571"/>
    </source>
</evidence>
<comment type="subcellular location">
    <subcellularLocation>
        <location evidence="1">Cell outer membrane</location>
        <topology evidence="1">Multi-pass membrane protein</topology>
    </subcellularLocation>
</comment>
<keyword evidence="3" id="KW-1134">Transmembrane beta strand</keyword>
<feature type="domain" description="TonB-dependent receptor plug" evidence="12">
    <location>
        <begin position="82"/>
        <end position="193"/>
    </location>
</feature>
<dbReference type="PANTHER" id="PTHR32552:SF81">
    <property type="entry name" value="TONB-DEPENDENT OUTER MEMBRANE RECEPTOR"/>
    <property type="match status" value="1"/>
</dbReference>
<name>A0A7X1B7V8_9BACT</name>
<dbReference type="RefSeq" id="WP_185661136.1">
    <property type="nucleotide sequence ID" value="NZ_CAWPOO010000012.1"/>
</dbReference>
<evidence type="ECO:0000256" key="2">
    <source>
        <dbReference type="ARBA" id="ARBA00022448"/>
    </source>
</evidence>
<dbReference type="GO" id="GO:0006826">
    <property type="term" value="P:iron ion transport"/>
    <property type="evidence" value="ECO:0007669"/>
    <property type="project" value="UniProtKB-KW"/>
</dbReference>
<evidence type="ECO:0000313" key="14">
    <source>
        <dbReference type="Proteomes" id="UP000526501"/>
    </source>
</evidence>
<dbReference type="Gene3D" id="2.40.170.20">
    <property type="entry name" value="TonB-dependent receptor, beta-barrel domain"/>
    <property type="match status" value="1"/>
</dbReference>
<dbReference type="Gene3D" id="2.170.130.10">
    <property type="entry name" value="TonB-dependent receptor, plug domain"/>
    <property type="match status" value="1"/>
</dbReference>
<keyword evidence="14" id="KW-1185">Reference proteome</keyword>
<evidence type="ECO:0000256" key="6">
    <source>
        <dbReference type="ARBA" id="ARBA00023004"/>
    </source>
</evidence>
<keyword evidence="6" id="KW-0408">Iron</keyword>
<keyword evidence="7" id="KW-0406">Ion transport</keyword>
<keyword evidence="9" id="KW-0472">Membrane</keyword>
<proteinExistence type="predicted"/>
<evidence type="ECO:0000259" key="12">
    <source>
        <dbReference type="Pfam" id="PF07715"/>
    </source>
</evidence>
<sequence length="1280" mass="142936">MMSRFKTKNRRRTSSLPSYLACLGVLSVAPATLFAQVPALGETDEEEEEEVFELSPFEVSGEDVVGYMATSSLAGSRLNTELRDIAAAVQAITPEFMKDIGANDLQKLLVYTTNTEIAGIEGNFYGGDAWDKGHARDMLIEPHRTTRIRGLNSADITRDFFPSDIPIDWYSLSRVDISRGPNSILFGLGSPAGLINNTLKTPVMGESSKTFEVRVDNYGSVRTSVDIDQTIIPGELGVRVSALNNNGKFRQEGTFNDDRRIFAAIRWQPKTGDGIFTQIDANGEWGRIDANRPMANTPADFLSNWYGATNRNLVLNDEYWTDPGDAEGLDGFAAHEAVYGAQSIGGQLWDDHPVSFYSDPTSSAVGGANMPDAMMLRGWMNVNGGGWGSYVGLTNPNWELWNPNHEKNSAAYYAGNSVMTGIINDYESLTGNTFSGFGQGLWPTQMIIDGPIAELVREQNFVGPNKSEFNNFETFNVVATQTYFDNRLGWNVAYNKQDYRSGYTNEMEGLWGGNIISIDINESLRNGEGDNPNVGRLFTIGEGRGGIYQKTRENWRATVFGEVNAEDFLESDSTLATILGKHTFTGVVSSQKYENFDRSFALYRWDEPFSEALNWGSPGYATWRGIHYLSDSMLDTTSMDQITGLSGVTVMQNPEMYQTVLGTTQDDEGAWSWGLNDYGLLSYKTDLDKLYDGASQGYDTTDSKVFVWQGDMLNGAIVPIFGWREDEYERWNKPSPSVIDGMEYGRVPGYNNVVPYSENWVYDADRRAPILAKAQRRSWSVALHGKELMEMFGGELPKGMDITLLYNDSSSFRPSDVASDVYGRQEANPSGETEDLSLLVSAFEDKLSLRVTKYKTLQQNTPFIGDAPAFNRNKAILGRVMDGMMWEIAPQWGGLPSEGGTPAADRYQPTPEWLVNKWMFGEGNYDSTIANEPLPADWRDNPDIMNQPLRIRASAVPGSATYVAQGDINPDLDLAYVAPPLSDEEIAYRSEWFRARTDAEWSRPVDQTFWDAMNFERIEAAWGGFWEISAWEVPDSSRSLNDLESTGIEYEITANPAPNWRISFNASKAEAVRSNVLNSWTEYIESSMDFWFDGGYSLYDTPAMDYWSFQGFYDIPESPGVELGGSGRLGTGYGADILAKYYQARATEQQLVNELREWHFNMVTNYTFADGKFKGLGLGGAYRWMSESNLGYYPKFDADANAWVNDLNNPIKGSSEDYVDAWVSYEKDLGNGKTWSIQLNVYDIFAQDELIPVQANPDGTIAQVRIPGETSWAITNTIRF</sequence>
<keyword evidence="10" id="KW-0998">Cell outer membrane</keyword>
<evidence type="ECO:0000256" key="4">
    <source>
        <dbReference type="ARBA" id="ARBA00022496"/>
    </source>
</evidence>
<reference evidence="13 14" key="1">
    <citation type="submission" date="2020-07" db="EMBL/GenBank/DDBJ databases">
        <authorList>
            <person name="Feng X."/>
        </authorList>
    </citation>
    <scope>NUCLEOTIDE SEQUENCE [LARGE SCALE GENOMIC DNA]</scope>
    <source>
        <strain evidence="13 14">JCM23202</strain>
    </source>
</reference>
<dbReference type="InterPro" id="IPR037066">
    <property type="entry name" value="Plug_dom_sf"/>
</dbReference>
<dbReference type="SUPFAM" id="SSF56935">
    <property type="entry name" value="Porins"/>
    <property type="match status" value="2"/>
</dbReference>
<feature type="signal peptide" evidence="11">
    <location>
        <begin position="1"/>
        <end position="35"/>
    </location>
</feature>